<dbReference type="Pfam" id="PF17783">
    <property type="entry name" value="WHD_CvfB"/>
    <property type="match status" value="1"/>
</dbReference>
<dbReference type="Gene3D" id="2.40.50.140">
    <property type="entry name" value="Nucleic acid-binding proteins"/>
    <property type="match status" value="2"/>
</dbReference>
<evidence type="ECO:0000256" key="1">
    <source>
        <dbReference type="PIRNR" id="PIRNR012524"/>
    </source>
</evidence>
<evidence type="ECO:0000259" key="4">
    <source>
        <dbReference type="Pfam" id="PF21191"/>
    </source>
</evidence>
<feature type="domain" description="Conserved virulence factor B-like winged helix" evidence="3">
    <location>
        <begin position="226"/>
        <end position="283"/>
    </location>
</feature>
<dbReference type="InterPro" id="IPR048588">
    <property type="entry name" value="CvfB_S1_2nd"/>
</dbReference>
<dbReference type="OrthoDB" id="9801597at2"/>
<dbReference type="InterPro" id="IPR039566">
    <property type="entry name" value="CvfB_S1_st"/>
</dbReference>
<dbReference type="AlphaFoldDB" id="A0A0A5G3F6"/>
<dbReference type="STRING" id="1385511.GCA_000425225_00009"/>
<dbReference type="Pfam" id="PF13509">
    <property type="entry name" value="S1_2"/>
    <property type="match status" value="1"/>
</dbReference>
<comment type="similarity">
    <text evidence="1">Belongs to the CvfB family.</text>
</comment>
<name>A0A0A5G3F6_9BACI</name>
<dbReference type="InterPro" id="IPR012340">
    <property type="entry name" value="NA-bd_OB-fold"/>
</dbReference>
<dbReference type="InterPro" id="IPR014464">
    <property type="entry name" value="CvfB_fam"/>
</dbReference>
<dbReference type="PANTHER" id="PTHR37296:SF1">
    <property type="entry name" value="CONSERVED VIRULENCE FACTOR B"/>
    <property type="match status" value="1"/>
</dbReference>
<dbReference type="EMBL" id="AVPF01000038">
    <property type="protein sequence ID" value="KGX85610.1"/>
    <property type="molecule type" value="Genomic_DNA"/>
</dbReference>
<dbReference type="Pfam" id="PF21543">
    <property type="entry name" value="CvfB_2nd"/>
    <property type="match status" value="1"/>
</dbReference>
<accession>A0A0A5G3F6</accession>
<evidence type="ECO:0000259" key="3">
    <source>
        <dbReference type="Pfam" id="PF17783"/>
    </source>
</evidence>
<dbReference type="InterPro" id="IPR040764">
    <property type="entry name" value="CvfB_WH"/>
</dbReference>
<feature type="domain" description="Conserved virulence factor B first S1" evidence="2">
    <location>
        <begin position="6"/>
        <end position="64"/>
    </location>
</feature>
<dbReference type="Gene3D" id="1.10.10.10">
    <property type="entry name" value="Winged helix-like DNA-binding domain superfamily/Winged helix DNA-binding domain"/>
    <property type="match status" value="1"/>
</dbReference>
<dbReference type="Proteomes" id="UP000030403">
    <property type="component" value="Unassembled WGS sequence"/>
</dbReference>
<dbReference type="InterPro" id="IPR048587">
    <property type="entry name" value="CvfB_S1_3rd"/>
</dbReference>
<feature type="domain" description="Conserved virulence factor B third S1" evidence="5">
    <location>
        <begin position="145"/>
        <end position="215"/>
    </location>
</feature>
<evidence type="ECO:0000313" key="6">
    <source>
        <dbReference type="EMBL" id="KGX85610.1"/>
    </source>
</evidence>
<sequence length="287" mass="32625">MNTLEVGTVGTFTVARTIEHGYVLTDGREEIMLHFNDAVEEVEVDEELEAFLYHDKQGKMVATTYIPEIDFDTYAWCEVVDVVNNLGVFVDIGMPKHILVSIDDLPPKKSLWPFVHDELYVCLKLDKSNRLIAKPATENIIEYEAEPAPEDLLHKPISGRVYRLNPEISAIYTEEGYQGFIHHTERKEEPRLGEWVKGRVIEVKGVGSLNVSLRPVKEEALSEDAEQILRYLEKNGGEMTFTDKSDPDAIRDTFKISKAAFKRALGTLMKQKKVKQEDGKTILISDQ</sequence>
<dbReference type="PIRSF" id="PIRSF012524">
    <property type="entry name" value="YitL_S1"/>
    <property type="match status" value="1"/>
</dbReference>
<feature type="domain" description="Conserved virulence factor B second S1" evidence="4">
    <location>
        <begin position="74"/>
        <end position="134"/>
    </location>
</feature>
<reference evidence="6 7" key="1">
    <citation type="submission" date="2013-08" db="EMBL/GenBank/DDBJ databases">
        <authorList>
            <person name="Huang J."/>
            <person name="Wang G."/>
        </authorList>
    </citation>
    <scope>NUCLEOTIDE SEQUENCE [LARGE SCALE GENOMIC DNA]</scope>
    <source>
        <strain evidence="6 7">BH030004</strain>
    </source>
</reference>
<dbReference type="Pfam" id="PF21191">
    <property type="entry name" value="CvfB_1st"/>
    <property type="match status" value="1"/>
</dbReference>
<dbReference type="eggNOG" id="COG2996">
    <property type="taxonomic scope" value="Bacteria"/>
</dbReference>
<comment type="caution">
    <text evidence="6">The sequence shown here is derived from an EMBL/GenBank/DDBJ whole genome shotgun (WGS) entry which is preliminary data.</text>
</comment>
<evidence type="ECO:0000259" key="2">
    <source>
        <dbReference type="Pfam" id="PF13509"/>
    </source>
</evidence>
<keyword evidence="7" id="KW-1185">Reference proteome</keyword>
<dbReference type="InterPro" id="IPR036388">
    <property type="entry name" value="WH-like_DNA-bd_sf"/>
</dbReference>
<protein>
    <recommendedName>
        <fullName evidence="8">S1 motif domain-containing protein</fullName>
    </recommendedName>
</protein>
<dbReference type="PANTHER" id="PTHR37296">
    <property type="entry name" value="CONSERVED VIRULENCE FACTOR B"/>
    <property type="match status" value="1"/>
</dbReference>
<dbReference type="RefSeq" id="WP_027445106.1">
    <property type="nucleotide sequence ID" value="NZ_AULJ01000001.1"/>
</dbReference>
<organism evidence="6 7">
    <name type="scientific">Pontibacillus marinus BH030004 = DSM 16465</name>
    <dbReference type="NCBI Taxonomy" id="1385511"/>
    <lineage>
        <taxon>Bacteria</taxon>
        <taxon>Bacillati</taxon>
        <taxon>Bacillota</taxon>
        <taxon>Bacilli</taxon>
        <taxon>Bacillales</taxon>
        <taxon>Bacillaceae</taxon>
        <taxon>Pontibacillus</taxon>
    </lineage>
</organism>
<proteinExistence type="inferred from homology"/>
<gene>
    <name evidence="6" type="ORF">N783_14040</name>
</gene>
<evidence type="ECO:0008006" key="8">
    <source>
        <dbReference type="Google" id="ProtNLM"/>
    </source>
</evidence>
<evidence type="ECO:0000313" key="7">
    <source>
        <dbReference type="Proteomes" id="UP000030403"/>
    </source>
</evidence>
<evidence type="ECO:0000259" key="5">
    <source>
        <dbReference type="Pfam" id="PF21543"/>
    </source>
</evidence>